<feature type="compositionally biased region" description="Polar residues" evidence="1">
    <location>
        <begin position="17"/>
        <end position="38"/>
    </location>
</feature>
<feature type="compositionally biased region" description="Low complexity" evidence="1">
    <location>
        <begin position="45"/>
        <end position="58"/>
    </location>
</feature>
<dbReference type="CDD" id="cd06464">
    <property type="entry name" value="ACD_sHsps-like"/>
    <property type="match status" value="1"/>
</dbReference>
<evidence type="ECO:0000313" key="2">
    <source>
        <dbReference type="EMBL" id="KAK7033160.1"/>
    </source>
</evidence>
<feature type="region of interest" description="Disordered" evidence="1">
    <location>
        <begin position="193"/>
        <end position="226"/>
    </location>
</feature>
<organism evidence="2 3">
    <name type="scientific">Favolaschia claudopus</name>
    <dbReference type="NCBI Taxonomy" id="2862362"/>
    <lineage>
        <taxon>Eukaryota</taxon>
        <taxon>Fungi</taxon>
        <taxon>Dikarya</taxon>
        <taxon>Basidiomycota</taxon>
        <taxon>Agaricomycotina</taxon>
        <taxon>Agaricomycetes</taxon>
        <taxon>Agaricomycetidae</taxon>
        <taxon>Agaricales</taxon>
        <taxon>Marasmiineae</taxon>
        <taxon>Mycenaceae</taxon>
        <taxon>Favolaschia</taxon>
    </lineage>
</organism>
<reference evidence="2 3" key="1">
    <citation type="journal article" date="2024" name="J Genomics">
        <title>Draft genome sequencing and assembly of Favolaschia claudopus CIRM-BRFM 2984 isolated from oak limbs.</title>
        <authorList>
            <person name="Navarro D."/>
            <person name="Drula E."/>
            <person name="Chaduli D."/>
            <person name="Cazenave R."/>
            <person name="Ahrendt S."/>
            <person name="Wang J."/>
            <person name="Lipzen A."/>
            <person name="Daum C."/>
            <person name="Barry K."/>
            <person name="Grigoriev I.V."/>
            <person name="Favel A."/>
            <person name="Rosso M.N."/>
            <person name="Martin F."/>
        </authorList>
    </citation>
    <scope>NUCLEOTIDE SEQUENCE [LARGE SCALE GENOMIC DNA]</scope>
    <source>
        <strain evidence="2 3">CIRM-BRFM 2984</strain>
    </source>
</reference>
<feature type="compositionally biased region" description="Pro residues" evidence="1">
    <location>
        <begin position="200"/>
        <end position="221"/>
    </location>
</feature>
<evidence type="ECO:0008006" key="4">
    <source>
        <dbReference type="Google" id="ProtNLM"/>
    </source>
</evidence>
<gene>
    <name evidence="2" type="ORF">R3P38DRAFT_3265120</name>
</gene>
<keyword evidence="3" id="KW-1185">Reference proteome</keyword>
<comment type="caution">
    <text evidence="2">The sequence shown here is derived from an EMBL/GenBank/DDBJ whole genome shotgun (WGS) entry which is preliminary data.</text>
</comment>
<evidence type="ECO:0000256" key="1">
    <source>
        <dbReference type="SAM" id="MobiDB-lite"/>
    </source>
</evidence>
<dbReference type="EMBL" id="JAWWNJ010000023">
    <property type="protein sequence ID" value="KAK7033160.1"/>
    <property type="molecule type" value="Genomic_DNA"/>
</dbReference>
<dbReference type="InterPro" id="IPR008978">
    <property type="entry name" value="HSP20-like_chaperone"/>
</dbReference>
<feature type="compositionally biased region" description="Basic residues" evidence="1">
    <location>
        <begin position="59"/>
        <end position="69"/>
    </location>
</feature>
<dbReference type="AlphaFoldDB" id="A0AAW0C254"/>
<proteinExistence type="predicted"/>
<dbReference type="SUPFAM" id="SSF49764">
    <property type="entry name" value="HSP20-like chaperones"/>
    <property type="match status" value="1"/>
</dbReference>
<dbReference type="Gene3D" id="2.60.40.790">
    <property type="match status" value="1"/>
</dbReference>
<name>A0AAW0C254_9AGAR</name>
<accession>A0AAW0C254</accession>
<sequence>MAGSAPQPGRIDVLFPSSASRPITRRITSPITPGTTAAVTGIVFPSPLESASSEPQSSSHRRPRPLRRMSRIDATACQRDCVDISPTLISTPPLVDDATALDDLWSSLRAQKELKMNKEHAKVKSLEEYKPTTVFNHIPKSPSPRPPSRMVISDTPKLAPESPPTTGQSTRTRERRALLEDVLLNDRSVQDRDSFFRTPSPYPPIPEIRQTPSPPKAPSPSPKRKKSITLIRTIPEKNYSIAIFDLRNVEREDIRVTYRRDHIVVSWEKWEVENWEEEDCIARRTVERVYHRIIPLPEGTKFRDVYCAMKGEDLLLRYPLVGTSGLEA</sequence>
<protein>
    <recommendedName>
        <fullName evidence="4">SHSP domain-containing protein</fullName>
    </recommendedName>
</protein>
<feature type="region of interest" description="Disordered" evidence="1">
    <location>
        <begin position="1"/>
        <end position="72"/>
    </location>
</feature>
<dbReference type="Proteomes" id="UP001362999">
    <property type="component" value="Unassembled WGS sequence"/>
</dbReference>
<evidence type="ECO:0000313" key="3">
    <source>
        <dbReference type="Proteomes" id="UP001362999"/>
    </source>
</evidence>
<feature type="region of interest" description="Disordered" evidence="1">
    <location>
        <begin position="134"/>
        <end position="174"/>
    </location>
</feature>